<organism evidence="1 2">
    <name type="scientific">Trifolium medium</name>
    <dbReference type="NCBI Taxonomy" id="97028"/>
    <lineage>
        <taxon>Eukaryota</taxon>
        <taxon>Viridiplantae</taxon>
        <taxon>Streptophyta</taxon>
        <taxon>Embryophyta</taxon>
        <taxon>Tracheophyta</taxon>
        <taxon>Spermatophyta</taxon>
        <taxon>Magnoliopsida</taxon>
        <taxon>eudicotyledons</taxon>
        <taxon>Gunneridae</taxon>
        <taxon>Pentapetalae</taxon>
        <taxon>rosids</taxon>
        <taxon>fabids</taxon>
        <taxon>Fabales</taxon>
        <taxon>Fabaceae</taxon>
        <taxon>Papilionoideae</taxon>
        <taxon>50 kb inversion clade</taxon>
        <taxon>NPAAA clade</taxon>
        <taxon>Hologalegina</taxon>
        <taxon>IRL clade</taxon>
        <taxon>Trifolieae</taxon>
        <taxon>Trifolium</taxon>
    </lineage>
</organism>
<reference evidence="1 2" key="1">
    <citation type="journal article" date="2018" name="Front. Plant Sci.">
        <title>Red Clover (Trifolium pratense) and Zigzag Clover (T. medium) - A Picture of Genomic Similarities and Differences.</title>
        <authorList>
            <person name="Dluhosova J."/>
            <person name="Istvanek J."/>
            <person name="Nedelnik J."/>
            <person name="Repkova J."/>
        </authorList>
    </citation>
    <scope>NUCLEOTIDE SEQUENCE [LARGE SCALE GENOMIC DNA]</scope>
    <source>
        <strain evidence="2">cv. 10/8</strain>
        <tissue evidence="1">Leaf</tissue>
    </source>
</reference>
<comment type="caution">
    <text evidence="1">The sequence shown here is derived from an EMBL/GenBank/DDBJ whole genome shotgun (WGS) entry which is preliminary data.</text>
</comment>
<name>A0A392SC21_9FABA</name>
<dbReference type="EMBL" id="LXQA010354118">
    <property type="protein sequence ID" value="MCI46209.1"/>
    <property type="molecule type" value="Genomic_DNA"/>
</dbReference>
<accession>A0A392SC21</accession>
<sequence>MRRNRRTMRYRQQQRLHLRLMLQTGRPMRKLQQQPYLMNIVFKANINNFHLAFKTMVMPTSHQPPCSST</sequence>
<proteinExistence type="predicted"/>
<dbReference type="AlphaFoldDB" id="A0A392SC21"/>
<protein>
    <submittedName>
        <fullName evidence="1">Uncharacterized protein</fullName>
    </submittedName>
</protein>
<keyword evidence="2" id="KW-1185">Reference proteome</keyword>
<evidence type="ECO:0000313" key="1">
    <source>
        <dbReference type="EMBL" id="MCI46209.1"/>
    </source>
</evidence>
<dbReference type="Proteomes" id="UP000265520">
    <property type="component" value="Unassembled WGS sequence"/>
</dbReference>
<evidence type="ECO:0000313" key="2">
    <source>
        <dbReference type="Proteomes" id="UP000265520"/>
    </source>
</evidence>